<dbReference type="RefSeq" id="WP_129452711.1">
    <property type="nucleotide sequence ID" value="NZ_CP034942.1"/>
</dbReference>
<dbReference type="EMBL" id="CP034942">
    <property type="protein sequence ID" value="QAY21957.1"/>
    <property type="molecule type" value="Genomic_DNA"/>
</dbReference>
<dbReference type="GeneID" id="301361849"/>
<keyword evidence="1" id="KW-0614">Plasmid</keyword>
<accession>A0A481RKZ3</accession>
<evidence type="ECO:0000313" key="2">
    <source>
        <dbReference type="Proteomes" id="UP000293073"/>
    </source>
</evidence>
<geneLocation type="plasmid" evidence="1">
    <name>unnamed1</name>
</geneLocation>
<gene>
    <name evidence="1" type="ORF">EO776_18560</name>
</gene>
<protein>
    <recommendedName>
        <fullName evidence="3">MarR family transcriptional regulator</fullName>
    </recommendedName>
</protein>
<dbReference type="KEGG" id="hezz:EO776_18560"/>
<organism evidence="1 2">
    <name type="scientific">Halorubrum ezzemoulense</name>
    <name type="common">Halorubrum chaoviator</name>
    <dbReference type="NCBI Taxonomy" id="337243"/>
    <lineage>
        <taxon>Archaea</taxon>
        <taxon>Methanobacteriati</taxon>
        <taxon>Methanobacteriota</taxon>
        <taxon>Stenosarchaea group</taxon>
        <taxon>Halobacteria</taxon>
        <taxon>Halobacteriales</taxon>
        <taxon>Haloferacaceae</taxon>
        <taxon>Halorubrum</taxon>
    </lineage>
</organism>
<dbReference type="AlphaFoldDB" id="A0A481RKZ3"/>
<evidence type="ECO:0000313" key="1">
    <source>
        <dbReference type="EMBL" id="QAY21957.1"/>
    </source>
</evidence>
<name>A0A481RKZ3_HALEZ</name>
<sequence length="72" mass="8264">MTQPFSLDEVVDIVATHEPVTAEDVDEHINLNEIELQQVENLLTIAEERGRVLKVNGKFWVMRIGKYADDIQ</sequence>
<evidence type="ECO:0008006" key="3">
    <source>
        <dbReference type="Google" id="ProtNLM"/>
    </source>
</evidence>
<dbReference type="Proteomes" id="UP000293073">
    <property type="component" value="Plasmid unnamed1"/>
</dbReference>
<reference evidence="2" key="1">
    <citation type="submission" date="2019-01" db="EMBL/GenBank/DDBJ databases">
        <title>Complete genome of Halorubrum ezzemoulense strain FB21.</title>
        <authorList>
            <person name="Feng Y."/>
            <person name="Louyakis A.S."/>
            <person name="Papke R.T."/>
            <person name="Gogarten J.P."/>
        </authorList>
    </citation>
    <scope>NUCLEOTIDE SEQUENCE [LARGE SCALE GENOMIC DNA]</scope>
    <source>
        <strain evidence="2">Fb21</strain>
        <plasmid evidence="2">unnamed1</plasmid>
    </source>
</reference>
<proteinExistence type="predicted"/>